<dbReference type="AlphaFoldDB" id="A0A9N8NJ62"/>
<keyword evidence="2" id="KW-0479">Metal-binding</keyword>
<dbReference type="GO" id="GO:0045944">
    <property type="term" value="P:positive regulation of transcription by RNA polymerase II"/>
    <property type="evidence" value="ECO:0007669"/>
    <property type="project" value="TreeGrafter"/>
</dbReference>
<keyword evidence="3" id="KW-0862">Zinc</keyword>
<reference evidence="10" key="1">
    <citation type="submission" date="2021-03" db="EMBL/GenBank/DDBJ databases">
        <authorList>
            <person name="Alouane T."/>
            <person name="Langin T."/>
            <person name="Bonhomme L."/>
        </authorList>
    </citation>
    <scope>NUCLEOTIDE SEQUENCE</scope>
    <source>
        <strain evidence="10">MDC_Fg202</strain>
    </source>
</reference>
<feature type="region of interest" description="Disordered" evidence="8">
    <location>
        <begin position="1"/>
        <end position="20"/>
    </location>
</feature>
<keyword evidence="6" id="KW-0804">Transcription</keyword>
<dbReference type="Proteomes" id="UP000746612">
    <property type="component" value="Unassembled WGS sequence"/>
</dbReference>
<keyword evidence="5" id="KW-0238">DNA-binding</keyword>
<dbReference type="SMART" id="SM00066">
    <property type="entry name" value="GAL4"/>
    <property type="match status" value="1"/>
</dbReference>
<evidence type="ECO:0000256" key="5">
    <source>
        <dbReference type="ARBA" id="ARBA00023125"/>
    </source>
</evidence>
<evidence type="ECO:0000313" key="10">
    <source>
        <dbReference type="EMBL" id="CAG1979809.1"/>
    </source>
</evidence>
<dbReference type="Gene3D" id="4.10.240.10">
    <property type="entry name" value="Zn(2)-C6 fungal-type DNA-binding domain"/>
    <property type="match status" value="1"/>
</dbReference>
<evidence type="ECO:0000256" key="6">
    <source>
        <dbReference type="ARBA" id="ARBA00023163"/>
    </source>
</evidence>
<sequence length="697" mass="78064">MTDNERQSRKRRSGQQSRKNPRLRMACLRCQRRKIKCDGDLPTCKNCRNAGAACTDGESARLKDLPREYISTLKNRIAWLESIVRSRCPDVDLSQDPPSDIQEAFDDTLQDTTTASPPAQTSTVDISDTIQPVRSTGAGAITHEIGLVSLGTNQDPRYIGPSSGYFLARVMLDSLPKQDERLGRGSRNVPFPTKLVEAIQGPLPLPPRDMAAQLCDAYFTAINLQYPILHRPTFDSMLDQVYEQDNEDPVIRFQTSMVLAIGSAVLSGRIRARIPAESYCLSALQYLDDLNLENSLQGAQCLLLLLVFTMHSPSVRLNVWYLNYHCIAALLDLGLQRNISAGAGISLLEQEMRARIFWVIYTFDRVIATMMGRPIGIRDEGCELRMPIGLSDEQLATPYQQSMETSSEMAFAIHLFKAAKLNSEIKYIAQSIVRDSPRYAYPRVVDINDWQTTMLHQLDEWASQIPNQGDPSAVYLRTTCQIRYHGLRMLLLRPSPGIPKPSNEALVQCHKSARESIQLFDQLYKKNLLVHSWTTFHGLVLSTITLLYCIKVVPDIARATEIDVLMADLSISLSVLSATGEHWSGAKRSRDILDELGKSTIRHLNDQTGVNSRSVSQTINHGPAPAEVLEVSGLGLQTAPMDTSLMNAESMGFLQNPFDDCMFNESFAEYFETDSINVDNIVRDLFQDFIPTYSTEL</sequence>
<gene>
    <name evidence="10" type="ORF">MDCFG202_LOCUS195533</name>
</gene>
<keyword evidence="4" id="KW-0805">Transcription regulation</keyword>
<dbReference type="Pfam" id="PF04082">
    <property type="entry name" value="Fungal_trans"/>
    <property type="match status" value="1"/>
</dbReference>
<evidence type="ECO:0000256" key="8">
    <source>
        <dbReference type="SAM" id="MobiDB-lite"/>
    </source>
</evidence>
<comment type="subcellular location">
    <subcellularLocation>
        <location evidence="1">Nucleus</location>
    </subcellularLocation>
</comment>
<dbReference type="EMBL" id="CAJPIJ010000115">
    <property type="protein sequence ID" value="CAG1979809.1"/>
    <property type="molecule type" value="Genomic_DNA"/>
</dbReference>
<evidence type="ECO:0000256" key="3">
    <source>
        <dbReference type="ARBA" id="ARBA00022833"/>
    </source>
</evidence>
<organism evidence="10 11">
    <name type="scientific">Gibberella zeae</name>
    <name type="common">Wheat head blight fungus</name>
    <name type="synonym">Fusarium graminearum</name>
    <dbReference type="NCBI Taxonomy" id="5518"/>
    <lineage>
        <taxon>Eukaryota</taxon>
        <taxon>Fungi</taxon>
        <taxon>Dikarya</taxon>
        <taxon>Ascomycota</taxon>
        <taxon>Pezizomycotina</taxon>
        <taxon>Sordariomycetes</taxon>
        <taxon>Hypocreomycetidae</taxon>
        <taxon>Hypocreales</taxon>
        <taxon>Nectriaceae</taxon>
        <taxon>Fusarium</taxon>
    </lineage>
</organism>
<name>A0A9N8NJ62_GIBZA</name>
<dbReference type="PROSITE" id="PS50048">
    <property type="entry name" value="ZN2_CY6_FUNGAL_2"/>
    <property type="match status" value="1"/>
</dbReference>
<evidence type="ECO:0000256" key="4">
    <source>
        <dbReference type="ARBA" id="ARBA00023015"/>
    </source>
</evidence>
<dbReference type="SUPFAM" id="SSF57701">
    <property type="entry name" value="Zn2/Cys6 DNA-binding domain"/>
    <property type="match status" value="1"/>
</dbReference>
<evidence type="ECO:0000256" key="2">
    <source>
        <dbReference type="ARBA" id="ARBA00022723"/>
    </source>
</evidence>
<dbReference type="Pfam" id="PF00172">
    <property type="entry name" value="Zn_clus"/>
    <property type="match status" value="1"/>
</dbReference>
<keyword evidence="7" id="KW-0539">Nucleus</keyword>
<dbReference type="CDD" id="cd00067">
    <property type="entry name" value="GAL4"/>
    <property type="match status" value="1"/>
</dbReference>
<feature type="non-terminal residue" evidence="10">
    <location>
        <position position="1"/>
    </location>
</feature>
<evidence type="ECO:0000259" key="9">
    <source>
        <dbReference type="PROSITE" id="PS50048"/>
    </source>
</evidence>
<evidence type="ECO:0000313" key="11">
    <source>
        <dbReference type="Proteomes" id="UP000746612"/>
    </source>
</evidence>
<dbReference type="GO" id="GO:0006351">
    <property type="term" value="P:DNA-templated transcription"/>
    <property type="evidence" value="ECO:0007669"/>
    <property type="project" value="InterPro"/>
</dbReference>
<feature type="domain" description="Zn(2)-C6 fungal-type" evidence="9">
    <location>
        <begin position="26"/>
        <end position="56"/>
    </location>
</feature>
<dbReference type="InterPro" id="IPR036864">
    <property type="entry name" value="Zn2-C6_fun-type_DNA-bd_sf"/>
</dbReference>
<dbReference type="GO" id="GO:0008270">
    <property type="term" value="F:zinc ion binding"/>
    <property type="evidence" value="ECO:0007669"/>
    <property type="project" value="InterPro"/>
</dbReference>
<protein>
    <recommendedName>
        <fullName evidence="9">Zn(2)-C6 fungal-type domain-containing protein</fullName>
    </recommendedName>
</protein>
<dbReference type="CDD" id="cd12148">
    <property type="entry name" value="fungal_TF_MHR"/>
    <property type="match status" value="1"/>
</dbReference>
<dbReference type="InterPro" id="IPR001138">
    <property type="entry name" value="Zn2Cys6_DnaBD"/>
</dbReference>
<dbReference type="GO" id="GO:0000981">
    <property type="term" value="F:DNA-binding transcription factor activity, RNA polymerase II-specific"/>
    <property type="evidence" value="ECO:0007669"/>
    <property type="project" value="InterPro"/>
</dbReference>
<dbReference type="InterPro" id="IPR052202">
    <property type="entry name" value="Yeast_MetPath_Reg"/>
</dbReference>
<comment type="caution">
    <text evidence="10">The sequence shown here is derived from an EMBL/GenBank/DDBJ whole genome shotgun (WGS) entry which is preliminary data.</text>
</comment>
<accession>A0A9N8NJ62</accession>
<dbReference type="SMART" id="SM00906">
    <property type="entry name" value="Fungal_trans"/>
    <property type="match status" value="1"/>
</dbReference>
<dbReference type="GO" id="GO:0005634">
    <property type="term" value="C:nucleus"/>
    <property type="evidence" value="ECO:0007669"/>
    <property type="project" value="UniProtKB-SubCell"/>
</dbReference>
<proteinExistence type="predicted"/>
<dbReference type="GO" id="GO:0043565">
    <property type="term" value="F:sequence-specific DNA binding"/>
    <property type="evidence" value="ECO:0007669"/>
    <property type="project" value="TreeGrafter"/>
</dbReference>
<evidence type="ECO:0000256" key="7">
    <source>
        <dbReference type="ARBA" id="ARBA00023242"/>
    </source>
</evidence>
<dbReference type="InterPro" id="IPR007219">
    <property type="entry name" value="XnlR_reg_dom"/>
</dbReference>
<dbReference type="PANTHER" id="PTHR47782">
    <property type="entry name" value="ZN(II)2CYS6 TRANSCRIPTION FACTOR (EUROFUNG)-RELATED"/>
    <property type="match status" value="1"/>
</dbReference>
<evidence type="ECO:0000256" key="1">
    <source>
        <dbReference type="ARBA" id="ARBA00004123"/>
    </source>
</evidence>
<dbReference type="PANTHER" id="PTHR47782:SF1">
    <property type="entry name" value="PYRIMIDINE PATHWAY REGULATORY PROTEIN 1"/>
    <property type="match status" value="1"/>
</dbReference>